<dbReference type="InterPro" id="IPR004841">
    <property type="entry name" value="AA-permease/SLC12A_dom"/>
</dbReference>
<evidence type="ECO:0000259" key="6">
    <source>
        <dbReference type="Pfam" id="PF00324"/>
    </source>
</evidence>
<proteinExistence type="predicted"/>
<evidence type="ECO:0000256" key="1">
    <source>
        <dbReference type="ARBA" id="ARBA00004141"/>
    </source>
</evidence>
<feature type="transmembrane region" description="Helical" evidence="5">
    <location>
        <begin position="16"/>
        <end position="37"/>
    </location>
</feature>
<dbReference type="EMBL" id="BARU01033246">
    <property type="protein sequence ID" value="GAH65219.1"/>
    <property type="molecule type" value="Genomic_DNA"/>
</dbReference>
<accession>X1IGH0</accession>
<dbReference type="PANTHER" id="PTHR42770:SF7">
    <property type="entry name" value="MEMBRANE PROTEIN"/>
    <property type="match status" value="1"/>
</dbReference>
<evidence type="ECO:0000256" key="3">
    <source>
        <dbReference type="ARBA" id="ARBA00022989"/>
    </source>
</evidence>
<name>X1IGH0_9ZZZZ</name>
<evidence type="ECO:0000313" key="7">
    <source>
        <dbReference type="EMBL" id="GAH65219.1"/>
    </source>
</evidence>
<evidence type="ECO:0000256" key="5">
    <source>
        <dbReference type="SAM" id="Phobius"/>
    </source>
</evidence>
<keyword evidence="2 5" id="KW-0812">Transmembrane</keyword>
<gene>
    <name evidence="7" type="ORF">S03H2_52341</name>
</gene>
<comment type="caution">
    <text evidence="7">The sequence shown here is derived from an EMBL/GenBank/DDBJ whole genome shotgun (WGS) entry which is preliminary data.</text>
</comment>
<feature type="transmembrane region" description="Helical" evidence="5">
    <location>
        <begin position="49"/>
        <end position="68"/>
    </location>
</feature>
<keyword evidence="4 5" id="KW-0472">Membrane</keyword>
<dbReference type="AlphaFoldDB" id="X1IGH0"/>
<feature type="non-terminal residue" evidence="7">
    <location>
        <position position="162"/>
    </location>
</feature>
<feature type="domain" description="Amino acid permease/ SLC12A" evidence="6">
    <location>
        <begin position="19"/>
        <end position="150"/>
    </location>
</feature>
<reference evidence="7" key="1">
    <citation type="journal article" date="2014" name="Front. Microbiol.">
        <title>High frequency of phylogenetically diverse reductive dehalogenase-homologous genes in deep subseafloor sedimentary metagenomes.</title>
        <authorList>
            <person name="Kawai M."/>
            <person name="Futagami T."/>
            <person name="Toyoda A."/>
            <person name="Takaki Y."/>
            <person name="Nishi S."/>
            <person name="Hori S."/>
            <person name="Arai W."/>
            <person name="Tsubouchi T."/>
            <person name="Morono Y."/>
            <person name="Uchiyama I."/>
            <person name="Ito T."/>
            <person name="Fujiyama A."/>
            <person name="Inagaki F."/>
            <person name="Takami H."/>
        </authorList>
    </citation>
    <scope>NUCLEOTIDE SEQUENCE</scope>
    <source>
        <strain evidence="7">Expedition CK06-06</strain>
    </source>
</reference>
<dbReference type="InterPro" id="IPR050367">
    <property type="entry name" value="APC_superfamily"/>
</dbReference>
<protein>
    <recommendedName>
        <fullName evidence="6">Amino acid permease/ SLC12A domain-containing protein</fullName>
    </recommendedName>
</protein>
<evidence type="ECO:0000256" key="4">
    <source>
        <dbReference type="ARBA" id="ARBA00023136"/>
    </source>
</evidence>
<evidence type="ECO:0000256" key="2">
    <source>
        <dbReference type="ARBA" id="ARBA00022692"/>
    </source>
</evidence>
<dbReference type="PANTHER" id="PTHR42770">
    <property type="entry name" value="AMINO ACID TRANSPORTER-RELATED"/>
    <property type="match status" value="1"/>
</dbReference>
<sequence>MADSKQITGELSRDLGLFHIVMMGLGMMIGAGVFVGMGMSIQSVGPGGLMLTFALNGMIALFTAMSFAELSSAIPRAGGAYNFARVGFGRGASFIAGWMEWFASSLAGAFYAIILASFTLEYLIELFGWEIAPTHRLVLIKLFAVSAAGVFIYTNYRGSAET</sequence>
<feature type="transmembrane region" description="Helical" evidence="5">
    <location>
        <begin position="136"/>
        <end position="156"/>
    </location>
</feature>
<dbReference type="Pfam" id="PF00324">
    <property type="entry name" value="AA_permease"/>
    <property type="match status" value="1"/>
</dbReference>
<feature type="transmembrane region" description="Helical" evidence="5">
    <location>
        <begin position="101"/>
        <end position="124"/>
    </location>
</feature>
<comment type="subcellular location">
    <subcellularLocation>
        <location evidence="1">Membrane</location>
        <topology evidence="1">Multi-pass membrane protein</topology>
    </subcellularLocation>
</comment>
<dbReference type="Gene3D" id="1.20.1740.10">
    <property type="entry name" value="Amino acid/polyamine transporter I"/>
    <property type="match status" value="1"/>
</dbReference>
<organism evidence="7">
    <name type="scientific">marine sediment metagenome</name>
    <dbReference type="NCBI Taxonomy" id="412755"/>
    <lineage>
        <taxon>unclassified sequences</taxon>
        <taxon>metagenomes</taxon>
        <taxon>ecological metagenomes</taxon>
    </lineage>
</organism>
<dbReference type="GO" id="GO:0016020">
    <property type="term" value="C:membrane"/>
    <property type="evidence" value="ECO:0007669"/>
    <property type="project" value="UniProtKB-SubCell"/>
</dbReference>
<keyword evidence="3 5" id="KW-1133">Transmembrane helix</keyword>
<dbReference type="GO" id="GO:0055085">
    <property type="term" value="P:transmembrane transport"/>
    <property type="evidence" value="ECO:0007669"/>
    <property type="project" value="InterPro"/>
</dbReference>